<organism evidence="1 2">
    <name type="scientific">Naganishia cerealis</name>
    <dbReference type="NCBI Taxonomy" id="610337"/>
    <lineage>
        <taxon>Eukaryota</taxon>
        <taxon>Fungi</taxon>
        <taxon>Dikarya</taxon>
        <taxon>Basidiomycota</taxon>
        <taxon>Agaricomycotina</taxon>
        <taxon>Tremellomycetes</taxon>
        <taxon>Filobasidiales</taxon>
        <taxon>Filobasidiaceae</taxon>
        <taxon>Naganishia</taxon>
    </lineage>
</organism>
<name>A0ACC2W7F7_9TREE</name>
<dbReference type="Proteomes" id="UP001241377">
    <property type="component" value="Unassembled WGS sequence"/>
</dbReference>
<reference evidence="1" key="1">
    <citation type="submission" date="2023-04" db="EMBL/GenBank/DDBJ databases">
        <title>Draft Genome sequencing of Naganishia species isolated from polar environments using Oxford Nanopore Technology.</title>
        <authorList>
            <person name="Leo P."/>
            <person name="Venkateswaran K."/>
        </authorList>
    </citation>
    <scope>NUCLEOTIDE SEQUENCE</scope>
    <source>
        <strain evidence="1">MNA-CCFEE 5261</strain>
    </source>
</reference>
<evidence type="ECO:0000313" key="2">
    <source>
        <dbReference type="Proteomes" id="UP001241377"/>
    </source>
</evidence>
<gene>
    <name evidence="1" type="ORF">QFC19_002891</name>
</gene>
<accession>A0ACC2W7F7</accession>
<comment type="caution">
    <text evidence="1">The sequence shown here is derived from an EMBL/GenBank/DDBJ whole genome shotgun (WGS) entry which is preliminary data.</text>
</comment>
<dbReference type="EMBL" id="JASBWR010000026">
    <property type="protein sequence ID" value="KAJ9107022.1"/>
    <property type="molecule type" value="Genomic_DNA"/>
</dbReference>
<keyword evidence="2" id="KW-1185">Reference proteome</keyword>
<evidence type="ECO:0000313" key="1">
    <source>
        <dbReference type="EMBL" id="KAJ9107022.1"/>
    </source>
</evidence>
<sequence length="173" mass="18577">MSANLRAPPPLPPKPPRLNTAVSTTSNRAEPRTSPVSSSRRPALGSTASSLSLSFSASATSWAIKAKSGLNNYAKPMAKAVLANASNYVEAASDYLSESKIGDDRSRGMSGDDSRRASLRKPVEPHDKLNLLPQWAVYVPRKDKAGNVIQHESGSYAKPVKVVACTETRLLFR</sequence>
<proteinExistence type="predicted"/>
<protein>
    <submittedName>
        <fullName evidence="1">Uncharacterized protein</fullName>
    </submittedName>
</protein>